<dbReference type="KEGG" id="rsn:RSPO_m00614"/>
<organism evidence="2 3">
    <name type="scientific">Ralstonia solanacearum (strain Po82)</name>
    <dbReference type="NCBI Taxonomy" id="1031711"/>
    <lineage>
        <taxon>Bacteria</taxon>
        <taxon>Pseudomonadati</taxon>
        <taxon>Pseudomonadota</taxon>
        <taxon>Betaproteobacteria</taxon>
        <taxon>Burkholderiales</taxon>
        <taxon>Burkholderiaceae</taxon>
        <taxon>Ralstonia</taxon>
        <taxon>Ralstonia solanacearum species complex</taxon>
    </lineage>
</organism>
<protein>
    <submittedName>
        <fullName evidence="2">Uncharacterized protein</fullName>
    </submittedName>
</protein>
<accession>F6G8N3</accession>
<evidence type="ECO:0000256" key="1">
    <source>
        <dbReference type="SAM" id="MobiDB-lite"/>
    </source>
</evidence>
<dbReference type="HOGENOM" id="CLU_787258_0_0_4"/>
<dbReference type="AlphaFoldDB" id="F6G8N3"/>
<feature type="region of interest" description="Disordered" evidence="1">
    <location>
        <begin position="278"/>
        <end position="324"/>
    </location>
</feature>
<feature type="compositionally biased region" description="Basic and acidic residues" evidence="1">
    <location>
        <begin position="167"/>
        <end position="183"/>
    </location>
</feature>
<keyword evidence="2" id="KW-0614">Plasmid</keyword>
<feature type="compositionally biased region" description="Basic residues" evidence="1">
    <location>
        <begin position="1"/>
        <end position="11"/>
    </location>
</feature>
<dbReference type="PATRIC" id="fig|1031711.3.peg.3832"/>
<gene>
    <name evidence="2" type="ordered locus">RSPO_m00614</name>
</gene>
<evidence type="ECO:0000313" key="2">
    <source>
        <dbReference type="EMBL" id="AEG71252.1"/>
    </source>
</evidence>
<dbReference type="EMBL" id="CP002820">
    <property type="protein sequence ID" value="AEG71252.1"/>
    <property type="molecule type" value="Genomic_DNA"/>
</dbReference>
<proteinExistence type="predicted"/>
<dbReference type="Proteomes" id="UP000007953">
    <property type="component" value="Plasmid megaplasmid"/>
</dbReference>
<reference evidence="2 3" key="1">
    <citation type="journal article" date="2011" name="J. Bacteriol.">
        <title>Complete genome sequence of the plant pathogen Ralstonia solanacearum strain Po82.</title>
        <authorList>
            <person name="Xu J."/>
            <person name="Zheng H.J."/>
            <person name="Liu L."/>
            <person name="Pan Z.C."/>
            <person name="Prior P."/>
            <person name="Tang B."/>
            <person name="Xu J.S."/>
            <person name="Zhang H."/>
            <person name="Tian Q."/>
            <person name="Zhang L.Q."/>
            <person name="Feng J."/>
        </authorList>
    </citation>
    <scope>NUCLEOTIDE SEQUENCE [LARGE SCALE GENOMIC DNA]</scope>
    <source>
        <strain evidence="3">Po82</strain>
    </source>
</reference>
<feature type="region of interest" description="Disordered" evidence="1">
    <location>
        <begin position="143"/>
        <end position="250"/>
    </location>
</feature>
<feature type="region of interest" description="Disordered" evidence="1">
    <location>
        <begin position="1"/>
        <end position="48"/>
    </location>
</feature>
<geneLocation type="plasmid" evidence="3"/>
<name>F6G8N3_RALS8</name>
<evidence type="ECO:0000313" key="3">
    <source>
        <dbReference type="Proteomes" id="UP000007953"/>
    </source>
</evidence>
<sequence>MDRARRGRRRRTAQDPSRYAARHSLDPVRQDVLPGRRTGPVHRRRSAAVGQDEPHRLCLVCLAAAADRAAGAIGIVSADPAANGGDRARHAGAAGLAPAHGAVAGGGGQRREAGHRTATAAGLALYALSGGAGLRRAAGRVAGHHQRDAGLGVRAQDGNRPAHGPGRAHDRCGGAIPDRKRADLPAWRGARPGARHRRRRGRADGRADRHHAKYRNTALRRAAGPAERPGRRRISRRQCGAARSGDPAARTRLSAGRVLAAARGGMACGLIASTDPRCGGGLRRAHPSDPSVAETGSASRRRRAGARCGDGHAAPLARSHDKASLTSRNIVCDASAGKKAKSFAQTRNNNTN</sequence>